<dbReference type="Pfam" id="PF01531">
    <property type="entry name" value="Glyco_transf_11"/>
    <property type="match status" value="1"/>
</dbReference>
<dbReference type="GO" id="GO:0016020">
    <property type="term" value="C:membrane"/>
    <property type="evidence" value="ECO:0007669"/>
    <property type="project" value="InterPro"/>
</dbReference>
<keyword evidence="4" id="KW-1185">Reference proteome</keyword>
<dbReference type="GO" id="GO:0005975">
    <property type="term" value="P:carbohydrate metabolic process"/>
    <property type="evidence" value="ECO:0007669"/>
    <property type="project" value="InterPro"/>
</dbReference>
<dbReference type="GO" id="GO:0008107">
    <property type="term" value="F:galactoside 2-alpha-L-fucosyltransferase activity"/>
    <property type="evidence" value="ECO:0007669"/>
    <property type="project" value="InterPro"/>
</dbReference>
<name>A0A4Q2UPR5_9BACT</name>
<dbReference type="InterPro" id="IPR002516">
    <property type="entry name" value="Glyco_trans_11"/>
</dbReference>
<keyword evidence="1" id="KW-0328">Glycosyltransferase</keyword>
<dbReference type="Proteomes" id="UP000290407">
    <property type="component" value="Unassembled WGS sequence"/>
</dbReference>
<dbReference type="PANTHER" id="PTHR11927:SF9">
    <property type="entry name" value="L-FUCOSYLTRANSFERASE"/>
    <property type="match status" value="1"/>
</dbReference>
<dbReference type="RefSeq" id="WP_129600333.1">
    <property type="nucleotide sequence ID" value="NZ_SBLB01000001.1"/>
</dbReference>
<evidence type="ECO:0008006" key="5">
    <source>
        <dbReference type="Google" id="ProtNLM"/>
    </source>
</evidence>
<gene>
    <name evidence="3" type="ORF">EQG79_04845</name>
</gene>
<keyword evidence="2" id="KW-0808">Transferase</keyword>
<evidence type="ECO:0000256" key="1">
    <source>
        <dbReference type="ARBA" id="ARBA00022676"/>
    </source>
</evidence>
<dbReference type="EMBL" id="SBLB01000001">
    <property type="protein sequence ID" value="RYC71474.1"/>
    <property type="molecule type" value="Genomic_DNA"/>
</dbReference>
<evidence type="ECO:0000256" key="2">
    <source>
        <dbReference type="ARBA" id="ARBA00022679"/>
    </source>
</evidence>
<evidence type="ECO:0000313" key="4">
    <source>
        <dbReference type="Proteomes" id="UP000290407"/>
    </source>
</evidence>
<sequence length="280" mass="32722">MVYIIGHTGQLCNQLFRFAHHAANALAHDYSVNNLAFSYSSSFPSLQNNKQIKLTEISKNANKIGQKLITKFSDNKISKTALLKTGTYIIDNKFTLEANQEDFLKHARNRTVLAVNWLFRDYENFNKFSDEIRSLFLPKEDVINRSREKIEEIRLTCDILVGIHVRRGDYISFNDGKYFYEDHVYYQHMKNMEKMLPNKKVSFLLCSNEDIEVNNYKDINIVSHRNPFMNDLTLLSYCDYIVGPPSTFSLWASFMGNIPYYHINDRTAFPSINDFQFVRG</sequence>
<evidence type="ECO:0000313" key="3">
    <source>
        <dbReference type="EMBL" id="RYC71474.1"/>
    </source>
</evidence>
<protein>
    <recommendedName>
        <fullName evidence="5">Alpha-1,2-fucosyltransferase</fullName>
    </recommendedName>
</protein>
<dbReference type="AlphaFoldDB" id="A0A4Q2UPR5"/>
<proteinExistence type="predicted"/>
<comment type="caution">
    <text evidence="3">The sequence shown here is derived from an EMBL/GenBank/DDBJ whole genome shotgun (WGS) entry which is preliminary data.</text>
</comment>
<organism evidence="3 4">
    <name type="scientific">Spirosoma sordidisoli</name>
    <dbReference type="NCBI Taxonomy" id="2502893"/>
    <lineage>
        <taxon>Bacteria</taxon>
        <taxon>Pseudomonadati</taxon>
        <taxon>Bacteroidota</taxon>
        <taxon>Cytophagia</taxon>
        <taxon>Cytophagales</taxon>
        <taxon>Cytophagaceae</taxon>
        <taxon>Spirosoma</taxon>
    </lineage>
</organism>
<accession>A0A4Q2UPR5</accession>
<dbReference type="PANTHER" id="PTHR11927">
    <property type="entry name" value="GALACTOSIDE 2-L-FUCOSYLTRANSFERASE"/>
    <property type="match status" value="1"/>
</dbReference>
<reference evidence="3 4" key="1">
    <citation type="submission" date="2019-01" db="EMBL/GenBank/DDBJ databases">
        <title>Spirosoma flava sp. nov., a propanil-degrading bacterium isolated from herbicide-contaminated soil.</title>
        <authorList>
            <person name="Zhang L."/>
            <person name="Jiang J.-D."/>
        </authorList>
    </citation>
    <scope>NUCLEOTIDE SEQUENCE [LARGE SCALE GENOMIC DNA]</scope>
    <source>
        <strain evidence="3 4">TY50</strain>
    </source>
</reference>